<feature type="domain" description="C2H2-type" evidence="8">
    <location>
        <begin position="318"/>
        <end position="344"/>
    </location>
</feature>
<feature type="domain" description="C2H2-type" evidence="8">
    <location>
        <begin position="197"/>
        <end position="224"/>
    </location>
</feature>
<evidence type="ECO:0000256" key="3">
    <source>
        <dbReference type="ARBA" id="ARBA00022771"/>
    </source>
</evidence>
<feature type="compositionally biased region" description="Low complexity" evidence="7">
    <location>
        <begin position="99"/>
        <end position="110"/>
    </location>
</feature>
<feature type="domain" description="C2H2-type" evidence="8">
    <location>
        <begin position="433"/>
        <end position="455"/>
    </location>
</feature>
<dbReference type="Pfam" id="PF00096">
    <property type="entry name" value="zf-C2H2"/>
    <property type="match status" value="4"/>
</dbReference>
<reference evidence="9 10" key="1">
    <citation type="journal article" date="2021" name="G3 (Bethesda)">
        <title>Improved contiguity of the threespine stickleback genome using long-read sequencing.</title>
        <authorList>
            <person name="Nath S."/>
            <person name="Shaw D.E."/>
            <person name="White M.A."/>
        </authorList>
    </citation>
    <scope>NUCLEOTIDE SEQUENCE [LARGE SCALE GENOMIC DNA]</scope>
    <source>
        <strain evidence="9 10">Lake Benthic</strain>
    </source>
</reference>
<dbReference type="STRING" id="69293.ENSGACP00000009824"/>
<dbReference type="PROSITE" id="PS00028">
    <property type="entry name" value="ZINC_FINGER_C2H2_1"/>
    <property type="match status" value="5"/>
</dbReference>
<feature type="domain" description="C2H2-type" evidence="8">
    <location>
        <begin position="261"/>
        <end position="289"/>
    </location>
</feature>
<dbReference type="InterPro" id="IPR036236">
    <property type="entry name" value="Znf_C2H2_sf"/>
</dbReference>
<dbReference type="PROSITE" id="PS50157">
    <property type="entry name" value="ZINC_FINGER_C2H2_2"/>
    <property type="match status" value="7"/>
</dbReference>
<dbReference type="AlphaFoldDB" id="G3NWV5"/>
<accession>G3NWV5</accession>
<feature type="domain" description="C2H2-type" evidence="8">
    <location>
        <begin position="225"/>
        <end position="252"/>
    </location>
</feature>
<feature type="region of interest" description="Disordered" evidence="7">
    <location>
        <begin position="513"/>
        <end position="582"/>
    </location>
</feature>
<proteinExistence type="predicted"/>
<evidence type="ECO:0000256" key="1">
    <source>
        <dbReference type="ARBA" id="ARBA00022723"/>
    </source>
</evidence>
<dbReference type="InterPro" id="IPR050826">
    <property type="entry name" value="Krueppel_C2H2_ZnFinger"/>
</dbReference>
<keyword evidence="4" id="KW-0862">Zinc</keyword>
<feature type="domain" description="C2H2-type" evidence="8">
    <location>
        <begin position="459"/>
        <end position="486"/>
    </location>
</feature>
<dbReference type="PANTHER" id="PTHR24377">
    <property type="entry name" value="IP01015P-RELATED"/>
    <property type="match status" value="1"/>
</dbReference>
<evidence type="ECO:0000256" key="6">
    <source>
        <dbReference type="PROSITE-ProRule" id="PRU00042"/>
    </source>
</evidence>
<keyword evidence="1" id="KW-0479">Metal-binding</keyword>
<feature type="compositionally biased region" description="Acidic residues" evidence="7">
    <location>
        <begin position="134"/>
        <end position="175"/>
    </location>
</feature>
<keyword evidence="2" id="KW-0677">Repeat</keyword>
<evidence type="ECO:0000313" key="10">
    <source>
        <dbReference type="Proteomes" id="UP000007635"/>
    </source>
</evidence>
<reference evidence="9" key="2">
    <citation type="submission" date="2025-08" db="UniProtKB">
        <authorList>
            <consortium name="Ensembl"/>
        </authorList>
    </citation>
    <scope>IDENTIFICATION</scope>
</reference>
<evidence type="ECO:0000259" key="8">
    <source>
        <dbReference type="PROSITE" id="PS50157"/>
    </source>
</evidence>
<keyword evidence="5" id="KW-0539">Nucleus</keyword>
<dbReference type="GO" id="GO:0008270">
    <property type="term" value="F:zinc ion binding"/>
    <property type="evidence" value="ECO:0007669"/>
    <property type="project" value="UniProtKB-KW"/>
</dbReference>
<feature type="region of interest" description="Disordered" evidence="7">
    <location>
        <begin position="23"/>
        <end position="189"/>
    </location>
</feature>
<dbReference type="InParanoid" id="G3NWV5"/>
<dbReference type="Bgee" id="ENSGACG00000007410">
    <property type="expression patterns" value="Expressed in zone of skin and 1 other cell type or tissue"/>
</dbReference>
<feature type="domain" description="C2H2-type" evidence="8">
    <location>
        <begin position="345"/>
        <end position="372"/>
    </location>
</feature>
<feature type="compositionally biased region" description="Basic and acidic residues" evidence="7">
    <location>
        <begin position="119"/>
        <end position="133"/>
    </location>
</feature>
<organism evidence="9 10">
    <name type="scientific">Gasterosteus aculeatus aculeatus</name>
    <name type="common">three-spined stickleback</name>
    <dbReference type="NCBI Taxonomy" id="481459"/>
    <lineage>
        <taxon>Eukaryota</taxon>
        <taxon>Metazoa</taxon>
        <taxon>Chordata</taxon>
        <taxon>Craniata</taxon>
        <taxon>Vertebrata</taxon>
        <taxon>Euteleostomi</taxon>
        <taxon>Actinopterygii</taxon>
        <taxon>Neopterygii</taxon>
        <taxon>Teleostei</taxon>
        <taxon>Neoteleostei</taxon>
        <taxon>Acanthomorphata</taxon>
        <taxon>Eupercaria</taxon>
        <taxon>Perciformes</taxon>
        <taxon>Cottioidei</taxon>
        <taxon>Gasterosteales</taxon>
        <taxon>Gasterosteidae</taxon>
        <taxon>Gasterosteus</taxon>
    </lineage>
</organism>
<evidence type="ECO:0000256" key="7">
    <source>
        <dbReference type="SAM" id="MobiDB-lite"/>
    </source>
</evidence>
<reference evidence="9" key="3">
    <citation type="submission" date="2025-09" db="UniProtKB">
        <authorList>
            <consortium name="Ensembl"/>
        </authorList>
    </citation>
    <scope>IDENTIFICATION</scope>
</reference>
<keyword evidence="10" id="KW-1185">Reference proteome</keyword>
<evidence type="ECO:0000256" key="4">
    <source>
        <dbReference type="ARBA" id="ARBA00022833"/>
    </source>
</evidence>
<dbReference type="Proteomes" id="UP000007635">
    <property type="component" value="Chromosome XX"/>
</dbReference>
<sequence length="705" mass="78291">MSIEYTIDIQLRELGYPDILQPTYREAPRRASSPGDSLSPGHVPDTHVRRLLLAGKEAGAAKPPSHVEPTTAAPVAPRPGSGAAQSPAERAPAGEKAVKSPSEARAAAAASPPPANVSVRDDVTERAASREMQDLEDYSDDSEVSDLFEEEEVDEDDEEKEEDDDEEEEDEEEEGLYNGMTHSPVPSLAELSHSGDYRCGVCDVQLPSKFKLQDHMNLHTGARPYSCAECGKRFSQIHSYRVHLRAHASNRADAQTKVEVFRCRICLTEYATRKHLREHLSMTHLEKEFYECDRCKRVFTSLSKCENHVKFQKCRIDVICEVCGRVYRSHRSLVRHRRTTCQRHFKCTDCTKTFTSKNTLLKHSFSHLGLLPYTCVRCRCHYRLARLYRKHKCEPERIHCVACLREFLSQEDFQRHKKDTGCWGNQEPKGNEIRCLECGERFETPEELKKHAGAHQRVLKCAECGKGFRSALLLMSHMGGHAGNSPCLCQSCGLGFPHQQNYHSHLKTCGKIPQPASAPKKRPASTSSSSKTKMVDAKPDSSPPTNTAATPAAVVNATAAPAKESPGPGRMTERGENDLGQPDGVWTMRLVLPPPPTGGKLVVFLPVCKTDPPTPTSGIAQTLPSMRGPTEAPPPLSNEHRGEMQDSPLNLVTRVKRDLEWDAPLNLSNKSHSSTLGNIPVSAIKSEPGEFEISDELNSTERQEF</sequence>
<evidence type="ECO:0000256" key="2">
    <source>
        <dbReference type="ARBA" id="ARBA00022737"/>
    </source>
</evidence>
<protein>
    <recommendedName>
        <fullName evidence="8">C2H2-type domain-containing protein</fullName>
    </recommendedName>
</protein>
<feature type="region of interest" description="Disordered" evidence="7">
    <location>
        <begin position="617"/>
        <end position="643"/>
    </location>
</feature>
<dbReference type="SUPFAM" id="SSF57667">
    <property type="entry name" value="beta-beta-alpha zinc fingers"/>
    <property type="match status" value="5"/>
</dbReference>
<feature type="compositionally biased region" description="Low complexity" evidence="7">
    <location>
        <begin position="543"/>
        <end position="562"/>
    </location>
</feature>
<keyword evidence="3 6" id="KW-0863">Zinc-finger</keyword>
<dbReference type="Gene3D" id="3.30.160.60">
    <property type="entry name" value="Classic Zinc Finger"/>
    <property type="match status" value="5"/>
</dbReference>
<dbReference type="SMART" id="SM00355">
    <property type="entry name" value="ZnF_C2H2"/>
    <property type="match status" value="9"/>
</dbReference>
<dbReference type="Ensembl" id="ENSGACT00000009844.2">
    <property type="protein sequence ID" value="ENSGACP00000009824.2"/>
    <property type="gene ID" value="ENSGACG00000007410.2"/>
</dbReference>
<feature type="region of interest" description="Disordered" evidence="7">
    <location>
        <begin position="679"/>
        <end position="705"/>
    </location>
</feature>
<dbReference type="InterPro" id="IPR013087">
    <property type="entry name" value="Znf_C2H2_type"/>
</dbReference>
<dbReference type="GeneTree" id="ENSGT00940000164700"/>
<evidence type="ECO:0000313" key="9">
    <source>
        <dbReference type="Ensembl" id="ENSGACP00000009824.2"/>
    </source>
</evidence>
<evidence type="ECO:0000256" key="5">
    <source>
        <dbReference type="ARBA" id="ARBA00023242"/>
    </source>
</evidence>
<name>G3NWV5_GASAC</name>
<dbReference type="FunFam" id="3.30.160.60:FF:002343">
    <property type="entry name" value="Zinc finger protein 33A"/>
    <property type="match status" value="1"/>
</dbReference>
<feature type="compositionally biased region" description="Low complexity" evidence="7">
    <location>
        <begin position="51"/>
        <end position="62"/>
    </location>
</feature>